<dbReference type="InterPro" id="IPR041495">
    <property type="entry name" value="Mub_B2"/>
</dbReference>
<feature type="domain" description="Mub B2-like" evidence="5">
    <location>
        <begin position="1087"/>
        <end position="1158"/>
    </location>
</feature>
<evidence type="ECO:0000259" key="4">
    <source>
        <dbReference type="Pfam" id="PF17965"/>
    </source>
</evidence>
<proteinExistence type="predicted"/>
<reference evidence="6 7" key="1">
    <citation type="journal article" date="2024" name="Int. J. Syst. Evol. Microbiol.">
        <title>Proposal of Lactobacillus amylovorus subsp. animalis subsp. nov. and an emended description of Lactobacillus amylovorus.</title>
        <authorList>
            <person name="Yamane K."/>
            <person name="Tanizawa Y."/>
            <person name="Kobayashi H."/>
            <person name="Kamizono T."/>
            <person name="Kojima Y."/>
            <person name="Takagi H."/>
            <person name="Tohno M."/>
        </authorList>
    </citation>
    <scope>NUCLEOTIDE SEQUENCE [LARGE SCALE GENOMIC DNA]</scope>
    <source>
        <strain evidence="6 7">BF125</strain>
    </source>
</reference>
<keyword evidence="1" id="KW-0732">Signal</keyword>
<comment type="caution">
    <text evidence="6">The sequence shown here is derived from an EMBL/GenBank/DDBJ whole genome shotgun (WGS) entry which is preliminary data.</text>
</comment>
<organism evidence="6 7">
    <name type="scientific">Lactobacillus amylovorus subsp. animalium</name>
    <dbReference type="NCBI Taxonomy" id="3378536"/>
    <lineage>
        <taxon>Bacteria</taxon>
        <taxon>Bacillati</taxon>
        <taxon>Bacillota</taxon>
        <taxon>Bacilli</taxon>
        <taxon>Lactobacillales</taxon>
        <taxon>Lactobacillaceae</taxon>
        <taxon>Lactobacillus</taxon>
    </lineage>
</organism>
<feature type="domain" description="Mub B2-like" evidence="5">
    <location>
        <begin position="780"/>
        <end position="877"/>
    </location>
</feature>
<dbReference type="EMBL" id="BTFR01000028">
    <property type="protein sequence ID" value="GMM16524.1"/>
    <property type="molecule type" value="Genomic_DNA"/>
</dbReference>
<feature type="compositionally biased region" description="Basic and acidic residues" evidence="2">
    <location>
        <begin position="767"/>
        <end position="781"/>
    </location>
</feature>
<feature type="domain" description="YSIRK Gram-positive signal peptide" evidence="3">
    <location>
        <begin position="10"/>
        <end position="33"/>
    </location>
</feature>
<dbReference type="Gene3D" id="2.60.530.10">
    <property type="entry name" value="Major cell-surface adhesin PAc"/>
    <property type="match status" value="1"/>
</dbReference>
<evidence type="ECO:0000256" key="1">
    <source>
        <dbReference type="ARBA" id="ARBA00022729"/>
    </source>
</evidence>
<dbReference type="InterPro" id="IPR005877">
    <property type="entry name" value="YSIRK_signal_dom"/>
</dbReference>
<evidence type="ECO:0008006" key="8">
    <source>
        <dbReference type="Google" id="ProtNLM"/>
    </source>
</evidence>
<evidence type="ECO:0000313" key="7">
    <source>
        <dbReference type="Proteomes" id="UP001332503"/>
    </source>
</evidence>
<feature type="region of interest" description="Disordered" evidence="2">
    <location>
        <begin position="639"/>
        <end position="659"/>
    </location>
</feature>
<feature type="domain" description="Mub B2-like" evidence="5">
    <location>
        <begin position="492"/>
        <end position="596"/>
    </location>
</feature>
<dbReference type="Pfam" id="PF17966">
    <property type="entry name" value="Muc_B2"/>
    <property type="match status" value="4"/>
</dbReference>
<protein>
    <recommendedName>
        <fullName evidence="8">YSIRK-type signal peptide-containing protein</fullName>
    </recommendedName>
</protein>
<dbReference type="Pfam" id="PF04650">
    <property type="entry name" value="YSIRK_signal"/>
    <property type="match status" value="1"/>
</dbReference>
<feature type="domain" description="Mucin binding" evidence="4">
    <location>
        <begin position="879"/>
        <end position="950"/>
    </location>
</feature>
<evidence type="ECO:0000259" key="3">
    <source>
        <dbReference type="Pfam" id="PF04650"/>
    </source>
</evidence>
<dbReference type="Proteomes" id="UP001332503">
    <property type="component" value="Unassembled WGS sequence"/>
</dbReference>
<dbReference type="NCBIfam" id="TIGR01168">
    <property type="entry name" value="YSIRK_signal"/>
    <property type="match status" value="1"/>
</dbReference>
<evidence type="ECO:0000256" key="2">
    <source>
        <dbReference type="SAM" id="MobiDB-lite"/>
    </source>
</evidence>
<dbReference type="InterPro" id="IPR041558">
    <property type="entry name" value="MucBP_2"/>
</dbReference>
<feature type="region of interest" description="Disordered" evidence="2">
    <location>
        <begin position="752"/>
        <end position="783"/>
    </location>
</feature>
<keyword evidence="7" id="KW-1185">Reference proteome</keyword>
<accession>A0ABQ6P0R4</accession>
<dbReference type="Gene3D" id="3.10.20.470">
    <property type="match status" value="2"/>
</dbReference>
<dbReference type="Pfam" id="PF17965">
    <property type="entry name" value="MucBP_2"/>
    <property type="match status" value="2"/>
</dbReference>
<feature type="domain" description="Mucin binding" evidence="4">
    <location>
        <begin position="669"/>
        <end position="749"/>
    </location>
</feature>
<feature type="region of interest" description="Disordered" evidence="2">
    <location>
        <begin position="47"/>
        <end position="97"/>
    </location>
</feature>
<sequence>MRNRIVTAVKQRFSIRKLSIGAASVLLGTSLYFMGGSATIVHADTNVPGDAHQTETSNTPASAGVDGSSGQQKAPTNDKINESKLDSIARNNDNNDTAVNNAIDKYAQVKQEEVGDNALIRASDKEPTTIATTASQRGDQVDSIAKKLDQDVKNANQEAQKINDYKNAHPNTASGEGAQHFADQGLSIDDEPDSEINQITVDHNNKTLSKGQSETIDGIHITHTDKNKMTDKEKNVMKINSDNKVIVDFQHDQCDGKEITVTYENLKNSYYLENIDNKTDKIKISKIERTFSHIQEADKIRFTSDGHTPKGADGVYDECYGPQLIIYNDPSDGFFYNNITQVWVKDIYYDDQGSKINFDTKNDNNKAWIFVTSLNSNGGGNVEKVSAQGPNNSSVDVEKIAGSTVTNHNGLWYSDNNNNFGGNPDWDNRDEANRFGFVGTVAVQYHPGMTLQYSVEDWQWGSHWACTQTQVVSSLDTPVIIYDHIKDNVVPKEVTNKWNETIRYVIADDSSKAPKAPDDNVQYSNWGKTETIDQITGNTVEDGEYDTDWKLQPGEKKSYDEVPNEIINGYHTKDKSVAETPVIPGCIEKTVVYYPNGKIIPVDKNGNQIPGADQPVFRTDLSDPTKTVDGQIPVVKGYHPEKGKPGDWVAPKEGKPGDDVPVVYVEDDQLAQIIYRDDDDNDKVLATDDSSQFKGLSGKAGSEINYDPQSRIDQFINKGYELKNNGFPAGAVFDNDSNNTQTFYIDFIHGTTTVTPEKPGKPGEPINPKDPKGPKWPDGTDKASLTKTGTQTIHYVGAGDKTPADNTQPYTFSKSMVIDKVTGTVLDSGSWNVQSHTFGTVETPVIPGYQADKAVAGGATVTPDDLDKVITVTYTKIGTISVKYHDTTEDKDLKGYGTNAEGKENDPFTYDPASDLKELEGRGYVVDGEVPNIPNKFSDGPQTVVINVKHGTTPVDPEHPGAGYSATDLEKTITRTINYLDGEGNSVAPAHTDNFKFKASGTVDKVTGKLVSVDKQGNITGAGQLTWNAEDHEFDHVDSPTFPGMHVTNVTPADQKDGDNVKAVTVTKDSSDIVVNVYYAPNGTHQENAKTVPSTQTVKIVDDQGKELRPSIVDSFTFNRTPDVTDAEGKTTAGQWNATEYTYGTVDAPVIPGYVAEKGPCRWQEGYY</sequence>
<dbReference type="Gene3D" id="2.60.40.4300">
    <property type="match status" value="4"/>
</dbReference>
<dbReference type="InterPro" id="IPR036234">
    <property type="entry name" value="SA_I/II_PAC_V_sf"/>
</dbReference>
<name>A0ABQ6P0R4_LACAM</name>
<dbReference type="RefSeq" id="WP_338188682.1">
    <property type="nucleotide sequence ID" value="NZ_BTFR01000028.1"/>
</dbReference>
<feature type="compositionally biased region" description="Basic and acidic residues" evidence="2">
    <location>
        <begin position="639"/>
        <end position="658"/>
    </location>
</feature>
<gene>
    <name evidence="6" type="ORF">LABF125_16580</name>
</gene>
<dbReference type="SUPFAM" id="SSF74914">
    <property type="entry name" value="V-region of surface antigen I/II (SA I/II, PAC)"/>
    <property type="match status" value="1"/>
</dbReference>
<evidence type="ECO:0000259" key="5">
    <source>
        <dbReference type="Pfam" id="PF17966"/>
    </source>
</evidence>
<feature type="domain" description="Mub B2-like" evidence="5">
    <location>
        <begin position="965"/>
        <end position="1082"/>
    </location>
</feature>
<evidence type="ECO:0000313" key="6">
    <source>
        <dbReference type="EMBL" id="GMM16524.1"/>
    </source>
</evidence>